<accession>J8ZQK5</accession>
<comment type="caution">
    <text evidence="3">The sequence shown here is derived from an EMBL/GenBank/DDBJ whole genome shotgun (WGS) entry which is preliminary data.</text>
</comment>
<name>J8ZQK5_EDHAE</name>
<evidence type="ECO:0000256" key="2">
    <source>
        <dbReference type="SAM" id="SignalP"/>
    </source>
</evidence>
<keyword evidence="4" id="KW-1185">Reference proteome</keyword>
<gene>
    <name evidence="3" type="ORF">EDEG_03548</name>
</gene>
<feature type="compositionally biased region" description="Basic and acidic residues" evidence="1">
    <location>
        <begin position="47"/>
        <end position="60"/>
    </location>
</feature>
<dbReference type="EMBL" id="AFBI03000097">
    <property type="protein sequence ID" value="EJW01993.1"/>
    <property type="molecule type" value="Genomic_DNA"/>
</dbReference>
<evidence type="ECO:0000313" key="4">
    <source>
        <dbReference type="Proteomes" id="UP000003163"/>
    </source>
</evidence>
<proteinExistence type="predicted"/>
<dbReference type="HOGENOM" id="CLU_2108980_0_0_1"/>
<feature type="signal peptide" evidence="2">
    <location>
        <begin position="1"/>
        <end position="23"/>
    </location>
</feature>
<organism evidence="3 4">
    <name type="scientific">Edhazardia aedis (strain USNM 41457)</name>
    <name type="common">Microsporidian parasite</name>
    <dbReference type="NCBI Taxonomy" id="1003232"/>
    <lineage>
        <taxon>Eukaryota</taxon>
        <taxon>Fungi</taxon>
        <taxon>Fungi incertae sedis</taxon>
        <taxon>Microsporidia</taxon>
        <taxon>Edhazardia</taxon>
    </lineage>
</organism>
<dbReference type="AlphaFoldDB" id="J8ZQK5"/>
<reference evidence="4" key="2">
    <citation type="submission" date="2015-07" db="EMBL/GenBank/DDBJ databases">
        <title>Contrasting host-pathogen interactions and genome evolution in two generalist and specialist microsporidian pathogens of mosquitoes.</title>
        <authorList>
            <consortium name="The Broad Institute Genomics Platform"/>
            <consortium name="The Broad Institute Genome Sequencing Center for Infectious Disease"/>
            <person name="Cuomo C.A."/>
            <person name="Sanscrainte N.D."/>
            <person name="Goldberg J.M."/>
            <person name="Heiman D."/>
            <person name="Young S."/>
            <person name="Zeng Q."/>
            <person name="Becnel J.J."/>
            <person name="Birren B.W."/>
        </authorList>
    </citation>
    <scope>NUCLEOTIDE SEQUENCE [LARGE SCALE GENOMIC DNA]</scope>
    <source>
        <strain evidence="4">USNM 41457</strain>
    </source>
</reference>
<dbReference type="Proteomes" id="UP000003163">
    <property type="component" value="Unassembled WGS sequence"/>
</dbReference>
<feature type="compositionally biased region" description="Polar residues" evidence="1">
    <location>
        <begin position="105"/>
        <end position="115"/>
    </location>
</feature>
<evidence type="ECO:0000313" key="3">
    <source>
        <dbReference type="EMBL" id="EJW01993.1"/>
    </source>
</evidence>
<feature type="chain" id="PRO_5003820786" evidence="2">
    <location>
        <begin position="24"/>
        <end position="115"/>
    </location>
</feature>
<feature type="region of interest" description="Disordered" evidence="1">
    <location>
        <begin position="31"/>
        <end position="60"/>
    </location>
</feature>
<sequence>MNRNFSVFFISMYLNLYVPTAHNSDTNQEDIQHVNSNQNRMTQEDDQITHESTQKRSCEEVRTEINPCEASKTIEIKIQNLIDKVIDKNFNSQKQTVNSEDESITDNSNISANQT</sequence>
<dbReference type="InParanoid" id="J8ZQK5"/>
<feature type="region of interest" description="Disordered" evidence="1">
    <location>
        <begin position="93"/>
        <end position="115"/>
    </location>
</feature>
<evidence type="ECO:0000256" key="1">
    <source>
        <dbReference type="SAM" id="MobiDB-lite"/>
    </source>
</evidence>
<keyword evidence="2" id="KW-0732">Signal</keyword>
<dbReference type="VEuPathDB" id="MicrosporidiaDB:EDEG_03548"/>
<reference evidence="3 4" key="1">
    <citation type="submission" date="2011-08" db="EMBL/GenBank/DDBJ databases">
        <authorList>
            <person name="Liu Z.J."/>
            <person name="Shi F.L."/>
            <person name="Lu J.Q."/>
            <person name="Li M."/>
            <person name="Wang Z.L."/>
        </authorList>
    </citation>
    <scope>NUCLEOTIDE SEQUENCE [LARGE SCALE GENOMIC DNA]</scope>
    <source>
        <strain evidence="3 4">USNM 41457</strain>
    </source>
</reference>
<protein>
    <submittedName>
        <fullName evidence="3">Uncharacterized protein</fullName>
    </submittedName>
</protein>